<dbReference type="AlphaFoldDB" id="A0A6M0K6G3"/>
<name>A0A6M0K6G3_9GAMM</name>
<reference evidence="1 2" key="1">
    <citation type="submission" date="2020-02" db="EMBL/GenBank/DDBJ databases">
        <title>Genome sequences of Thiorhodococcus mannitoliphagus and Thiorhodococcus minor, purple sulfur photosynthetic bacteria in the gammaproteobacterial family, Chromatiaceae.</title>
        <authorList>
            <person name="Aviles F.A."/>
            <person name="Meyer T.E."/>
            <person name="Kyndt J.A."/>
        </authorList>
    </citation>
    <scope>NUCLEOTIDE SEQUENCE [LARGE SCALE GENOMIC DNA]</scope>
    <source>
        <strain evidence="1 2">DSM 11518</strain>
    </source>
</reference>
<protein>
    <submittedName>
        <fullName evidence="1">UPF0175 family protein</fullName>
    </submittedName>
</protein>
<evidence type="ECO:0000313" key="2">
    <source>
        <dbReference type="Proteomes" id="UP000483379"/>
    </source>
</evidence>
<dbReference type="Proteomes" id="UP000483379">
    <property type="component" value="Unassembled WGS sequence"/>
</dbReference>
<comment type="caution">
    <text evidence="1">The sequence shown here is derived from an EMBL/GenBank/DDBJ whole genome shotgun (WGS) entry which is preliminary data.</text>
</comment>
<dbReference type="RefSeq" id="WP_164456124.1">
    <property type="nucleotide sequence ID" value="NZ_JAAIJQ010000123.1"/>
</dbReference>
<sequence>MRRIILDVPDEPLLSLHLSTDAAATEIRLAAAMKLYELGRLSSDGAARLAGVPRTVFPSRLADYGGATFVLSEDEIAGQTPLG</sequence>
<dbReference type="EMBL" id="JAAIJQ010000123">
    <property type="protein sequence ID" value="NEV64911.1"/>
    <property type="molecule type" value="Genomic_DNA"/>
</dbReference>
<gene>
    <name evidence="1" type="ORF">G3446_24110</name>
</gene>
<evidence type="ECO:0000313" key="1">
    <source>
        <dbReference type="EMBL" id="NEV64911.1"/>
    </source>
</evidence>
<organism evidence="1 2">
    <name type="scientific">Thiorhodococcus minor</name>
    <dbReference type="NCBI Taxonomy" id="57489"/>
    <lineage>
        <taxon>Bacteria</taxon>
        <taxon>Pseudomonadati</taxon>
        <taxon>Pseudomonadota</taxon>
        <taxon>Gammaproteobacteria</taxon>
        <taxon>Chromatiales</taxon>
        <taxon>Chromatiaceae</taxon>
        <taxon>Thiorhodococcus</taxon>
    </lineage>
</organism>
<accession>A0A6M0K6G3</accession>
<dbReference type="Pfam" id="PF03683">
    <property type="entry name" value="UPF0175"/>
    <property type="match status" value="1"/>
</dbReference>
<keyword evidence="2" id="KW-1185">Reference proteome</keyword>
<proteinExistence type="predicted"/>
<dbReference type="InterPro" id="IPR005368">
    <property type="entry name" value="UPF0175"/>
</dbReference>